<keyword evidence="1" id="KW-1133">Transmembrane helix</keyword>
<keyword evidence="3" id="KW-1185">Reference proteome</keyword>
<dbReference type="Proteomes" id="UP001320148">
    <property type="component" value="Chromosome"/>
</dbReference>
<feature type="transmembrane region" description="Helical" evidence="1">
    <location>
        <begin position="124"/>
        <end position="148"/>
    </location>
</feature>
<evidence type="ECO:0000313" key="2">
    <source>
        <dbReference type="EMBL" id="BCS99171.1"/>
    </source>
</evidence>
<proteinExistence type="predicted"/>
<evidence type="ECO:0000256" key="1">
    <source>
        <dbReference type="SAM" id="Phobius"/>
    </source>
</evidence>
<feature type="transmembrane region" description="Helical" evidence="1">
    <location>
        <begin position="169"/>
        <end position="193"/>
    </location>
</feature>
<dbReference type="RefSeq" id="WP_236890521.1">
    <property type="nucleotide sequence ID" value="NZ_AP024488.1"/>
</dbReference>
<keyword evidence="1" id="KW-0812">Transmembrane</keyword>
<protein>
    <submittedName>
        <fullName evidence="2">Uncharacterized protein</fullName>
    </submittedName>
</protein>
<organism evidence="2 3">
    <name type="scientific">Desulfoluna limicola</name>
    <dbReference type="NCBI Taxonomy" id="2810562"/>
    <lineage>
        <taxon>Bacteria</taxon>
        <taxon>Pseudomonadati</taxon>
        <taxon>Thermodesulfobacteriota</taxon>
        <taxon>Desulfobacteria</taxon>
        <taxon>Desulfobacterales</taxon>
        <taxon>Desulfolunaceae</taxon>
        <taxon>Desulfoluna</taxon>
    </lineage>
</organism>
<keyword evidence="1" id="KW-0472">Membrane</keyword>
<name>A0ABM7PPR1_9BACT</name>
<reference evidence="2 3" key="1">
    <citation type="submission" date="2021-02" db="EMBL/GenBank/DDBJ databases">
        <title>Complete genome of Desulfoluna sp. strain ASN36.</title>
        <authorList>
            <person name="Takahashi A."/>
            <person name="Kojima H."/>
            <person name="Fukui M."/>
        </authorList>
    </citation>
    <scope>NUCLEOTIDE SEQUENCE [LARGE SCALE GENOMIC DNA]</scope>
    <source>
        <strain evidence="2 3">ASN36</strain>
    </source>
</reference>
<evidence type="ECO:0000313" key="3">
    <source>
        <dbReference type="Proteomes" id="UP001320148"/>
    </source>
</evidence>
<feature type="transmembrane region" description="Helical" evidence="1">
    <location>
        <begin position="12"/>
        <end position="38"/>
    </location>
</feature>
<feature type="transmembrane region" description="Helical" evidence="1">
    <location>
        <begin position="199"/>
        <end position="221"/>
    </location>
</feature>
<feature type="transmembrane region" description="Helical" evidence="1">
    <location>
        <begin position="50"/>
        <end position="73"/>
    </location>
</feature>
<accession>A0ABM7PPR1</accession>
<gene>
    <name evidence="2" type="ORF">DSLASN_48030</name>
</gene>
<dbReference type="EMBL" id="AP024488">
    <property type="protein sequence ID" value="BCS99171.1"/>
    <property type="molecule type" value="Genomic_DNA"/>
</dbReference>
<sequence length="239" mass="26475">MHIYGLHDAKRAITTILPLTKFIIGYIALTLFLDIFFSGIRSGSEMKGPIVAHFALSTCLSYIVMSFFLGRLIELIFNLRPLPALGLIRKHLPGYLLATLLLVLLVTPVFMVLSAIFFPQNHQALFYTILVTLKILPIYVFPLVFITGQAKHAVFTGIKCLAGNVSDSLFLIFLSTLVFLFDSYLVPALLPAIGNSPAANALIVTCNICFSLYIFTAATWVMKEKIYSDEGPEGHMTVH</sequence>
<feature type="transmembrane region" description="Helical" evidence="1">
    <location>
        <begin position="94"/>
        <end position="118"/>
    </location>
</feature>